<name>A0A8T0CQY9_CORYI</name>
<keyword evidence="1" id="KW-1133">Transmembrane helix</keyword>
<dbReference type="EMBL" id="MU089843">
    <property type="protein sequence ID" value="KAF7849182.1"/>
    <property type="molecule type" value="Genomic_DNA"/>
</dbReference>
<keyword evidence="3" id="KW-1185">Reference proteome</keyword>
<reference evidence="2" key="1">
    <citation type="submission" date="2020-05" db="EMBL/GenBank/DDBJ databases">
        <title>WGS assembly of Corymbia citriodora subspecies variegata.</title>
        <authorList>
            <person name="Barry K."/>
            <person name="Hundley H."/>
            <person name="Shu S."/>
            <person name="Jenkins J."/>
            <person name="Grimwood J."/>
            <person name="Baten A."/>
        </authorList>
    </citation>
    <scope>NUCLEOTIDE SEQUENCE</scope>
    <source>
        <strain evidence="2">CV2-018</strain>
    </source>
</reference>
<accession>A0A8T0CQY9</accession>
<evidence type="ECO:0000313" key="3">
    <source>
        <dbReference type="Proteomes" id="UP000806378"/>
    </source>
</evidence>
<comment type="caution">
    <text evidence="2">The sequence shown here is derived from an EMBL/GenBank/DDBJ whole genome shotgun (WGS) entry which is preliminary data.</text>
</comment>
<dbReference type="AlphaFoldDB" id="A0A8T0CQY9"/>
<protein>
    <submittedName>
        <fullName evidence="2">Uncharacterized protein</fullName>
    </submittedName>
</protein>
<dbReference type="Proteomes" id="UP000806378">
    <property type="component" value="Unassembled WGS sequence"/>
</dbReference>
<keyword evidence="1" id="KW-0812">Transmembrane</keyword>
<dbReference type="Gramene" id="rna-gnl|WGS:JABURB|Cocit.L1149.1">
    <property type="protein sequence ID" value="cds-KAF7849182.1"/>
    <property type="gene ID" value="gene-BT93_L1149"/>
</dbReference>
<proteinExistence type="predicted"/>
<evidence type="ECO:0000256" key="1">
    <source>
        <dbReference type="SAM" id="Phobius"/>
    </source>
</evidence>
<feature type="transmembrane region" description="Helical" evidence="1">
    <location>
        <begin position="20"/>
        <end position="47"/>
    </location>
</feature>
<gene>
    <name evidence="2" type="ORF">BT93_L1149</name>
</gene>
<organism evidence="2 3">
    <name type="scientific">Corymbia citriodora subsp. variegata</name>
    <dbReference type="NCBI Taxonomy" id="360336"/>
    <lineage>
        <taxon>Eukaryota</taxon>
        <taxon>Viridiplantae</taxon>
        <taxon>Streptophyta</taxon>
        <taxon>Embryophyta</taxon>
        <taxon>Tracheophyta</taxon>
        <taxon>Spermatophyta</taxon>
        <taxon>Magnoliopsida</taxon>
        <taxon>eudicotyledons</taxon>
        <taxon>Gunneridae</taxon>
        <taxon>Pentapetalae</taxon>
        <taxon>rosids</taxon>
        <taxon>malvids</taxon>
        <taxon>Myrtales</taxon>
        <taxon>Myrtaceae</taxon>
        <taxon>Myrtoideae</taxon>
        <taxon>Eucalypteae</taxon>
        <taxon>Corymbia</taxon>
    </lineage>
</organism>
<sequence>MGDLGNTGTVSLRAFIHATHAIILTPVFSGHLFMIALFPFCISITALPNQSVKGKYQVTRFWGSMP</sequence>
<keyword evidence="1" id="KW-0472">Membrane</keyword>
<evidence type="ECO:0000313" key="2">
    <source>
        <dbReference type="EMBL" id="KAF7849182.1"/>
    </source>
</evidence>